<proteinExistence type="predicted"/>
<organism evidence="2 3">
    <name type="scientific">Hibiscus sabdariffa</name>
    <name type="common">roselle</name>
    <dbReference type="NCBI Taxonomy" id="183260"/>
    <lineage>
        <taxon>Eukaryota</taxon>
        <taxon>Viridiplantae</taxon>
        <taxon>Streptophyta</taxon>
        <taxon>Embryophyta</taxon>
        <taxon>Tracheophyta</taxon>
        <taxon>Spermatophyta</taxon>
        <taxon>Magnoliopsida</taxon>
        <taxon>eudicotyledons</taxon>
        <taxon>Gunneridae</taxon>
        <taxon>Pentapetalae</taxon>
        <taxon>rosids</taxon>
        <taxon>malvids</taxon>
        <taxon>Malvales</taxon>
        <taxon>Malvaceae</taxon>
        <taxon>Malvoideae</taxon>
        <taxon>Hibiscus</taxon>
    </lineage>
</organism>
<evidence type="ECO:0000256" key="1">
    <source>
        <dbReference type="SAM" id="SignalP"/>
    </source>
</evidence>
<feature type="chain" id="PRO_5045835560" evidence="1">
    <location>
        <begin position="21"/>
        <end position="85"/>
    </location>
</feature>
<accession>A0ABR2QUL5</accession>
<dbReference type="EMBL" id="JBBPBN010000031">
    <property type="protein sequence ID" value="KAK9004364.1"/>
    <property type="molecule type" value="Genomic_DNA"/>
</dbReference>
<reference evidence="2 3" key="1">
    <citation type="journal article" date="2024" name="G3 (Bethesda)">
        <title>Genome assembly of Hibiscus sabdariffa L. provides insights into metabolisms of medicinal natural products.</title>
        <authorList>
            <person name="Kim T."/>
        </authorList>
    </citation>
    <scope>NUCLEOTIDE SEQUENCE [LARGE SCALE GENOMIC DNA]</scope>
    <source>
        <strain evidence="2">TK-2024</strain>
        <tissue evidence="2">Old leaves</tissue>
    </source>
</reference>
<gene>
    <name evidence="2" type="ORF">V6N11_002166</name>
</gene>
<dbReference type="Proteomes" id="UP001396334">
    <property type="component" value="Unassembled WGS sequence"/>
</dbReference>
<evidence type="ECO:0000313" key="3">
    <source>
        <dbReference type="Proteomes" id="UP001396334"/>
    </source>
</evidence>
<keyword evidence="3" id="KW-1185">Reference proteome</keyword>
<evidence type="ECO:0000313" key="2">
    <source>
        <dbReference type="EMBL" id="KAK9004364.1"/>
    </source>
</evidence>
<comment type="caution">
    <text evidence="2">The sequence shown here is derived from an EMBL/GenBank/DDBJ whole genome shotgun (WGS) entry which is preliminary data.</text>
</comment>
<protein>
    <submittedName>
        <fullName evidence="2">Uncharacterized protein</fullName>
    </submittedName>
</protein>
<name>A0ABR2QUL5_9ROSI</name>
<keyword evidence="1" id="KW-0732">Signal</keyword>
<feature type="signal peptide" evidence="1">
    <location>
        <begin position="1"/>
        <end position="20"/>
    </location>
</feature>
<sequence length="85" mass="9204">MLLLLPFFHNAFTLTGLVNTIFFLFNHLDGEKVVGYGDRGSQGDGTDLVDVETVEGFEDAFDLNLGCGGDGLESDFFDVGEGVEH</sequence>